<name>A8M976_CALMQ</name>
<dbReference type="Pfam" id="PF00534">
    <property type="entry name" value="Glycos_transf_1"/>
    <property type="match status" value="1"/>
</dbReference>
<dbReference type="RefSeq" id="WP_012186514.1">
    <property type="nucleotide sequence ID" value="NC_009954.1"/>
</dbReference>
<keyword evidence="1 3" id="KW-0808">Transferase</keyword>
<dbReference type="HOGENOM" id="CLU_009583_43_0_2"/>
<keyword evidence="4" id="KW-1185">Reference proteome</keyword>
<dbReference type="OrthoDB" id="42754at2157"/>
<dbReference type="EMBL" id="CP000852">
    <property type="protein sequence ID" value="ABW02295.1"/>
    <property type="molecule type" value="Genomic_DNA"/>
</dbReference>
<dbReference type="STRING" id="397948.Cmaq_1471"/>
<dbReference type="InterPro" id="IPR001296">
    <property type="entry name" value="Glyco_trans_1"/>
</dbReference>
<dbReference type="PANTHER" id="PTHR46401:SF2">
    <property type="entry name" value="GLYCOSYLTRANSFERASE WBBK-RELATED"/>
    <property type="match status" value="1"/>
</dbReference>
<organism evidence="3 4">
    <name type="scientific">Caldivirga maquilingensis (strain ATCC 700844 / DSM 13496 / JCM 10307 / IC-167)</name>
    <dbReference type="NCBI Taxonomy" id="397948"/>
    <lineage>
        <taxon>Archaea</taxon>
        <taxon>Thermoproteota</taxon>
        <taxon>Thermoprotei</taxon>
        <taxon>Thermoproteales</taxon>
        <taxon>Thermoproteaceae</taxon>
        <taxon>Caldivirga</taxon>
    </lineage>
</organism>
<evidence type="ECO:0000259" key="2">
    <source>
        <dbReference type="Pfam" id="PF00534"/>
    </source>
</evidence>
<evidence type="ECO:0000313" key="4">
    <source>
        <dbReference type="Proteomes" id="UP000001137"/>
    </source>
</evidence>
<dbReference type="PANTHER" id="PTHR46401">
    <property type="entry name" value="GLYCOSYLTRANSFERASE WBBK-RELATED"/>
    <property type="match status" value="1"/>
</dbReference>
<dbReference type="eggNOG" id="arCOG01403">
    <property type="taxonomic scope" value="Archaea"/>
</dbReference>
<dbReference type="Gene3D" id="3.40.50.2000">
    <property type="entry name" value="Glycogen Phosphorylase B"/>
    <property type="match status" value="1"/>
</dbReference>
<dbReference type="CAZy" id="GT4">
    <property type="family name" value="Glycosyltransferase Family 4"/>
</dbReference>
<dbReference type="GO" id="GO:0016757">
    <property type="term" value="F:glycosyltransferase activity"/>
    <property type="evidence" value="ECO:0007669"/>
    <property type="project" value="InterPro"/>
</dbReference>
<dbReference type="KEGG" id="cma:Cmaq_1471"/>
<dbReference type="AlphaFoldDB" id="A8M976"/>
<evidence type="ECO:0000256" key="1">
    <source>
        <dbReference type="ARBA" id="ARBA00022679"/>
    </source>
</evidence>
<dbReference type="CDD" id="cd03801">
    <property type="entry name" value="GT4_PimA-like"/>
    <property type="match status" value="1"/>
</dbReference>
<dbReference type="GeneID" id="32154317"/>
<dbReference type="Gene3D" id="3.40.50.11090">
    <property type="match status" value="1"/>
</dbReference>
<sequence length="383" mass="43122">MKVLFITYGLSIAGGNRAIFEVANRLSDRGYYVEVLALGGDHSWFDVKVSVKYLELPKRMRTLLRAYSLIKYLRVKEYKYIDVNTFAKRLGFRVDLIRPLAEAIPNNFDAAVATYYPTALSLWLSRHEGLRLYFVQDFPELASADGHYGLRLWDLTLRIPFNAFLAVSTYIKNLILERQYNAKILVTGAGVDINVFKPSKDKLVDVKGKYKVMTIIGSNPWKGADVAIRVLSEVSRKLPIHAILVGDREFVDLLIKSVKHSFTYTVFSNVPDDLLARLYSSADAFLFTSYVEGFGLPPLEAMASGTPVVTTDCLGNRDYVIDGVNALVAKPGDVEGLANSLIKILMDEKLRERLIENGLKTAKQWSWDKVVDKFEEAIKGESQ</sequence>
<feature type="domain" description="Glycosyl transferase family 1" evidence="2">
    <location>
        <begin position="207"/>
        <end position="360"/>
    </location>
</feature>
<dbReference type="Proteomes" id="UP000001137">
    <property type="component" value="Chromosome"/>
</dbReference>
<dbReference type="SUPFAM" id="SSF53756">
    <property type="entry name" value="UDP-Glycosyltransferase/glycogen phosphorylase"/>
    <property type="match status" value="1"/>
</dbReference>
<protein>
    <submittedName>
        <fullName evidence="3">Glycosyl transferase group 1</fullName>
    </submittedName>
</protein>
<evidence type="ECO:0000313" key="3">
    <source>
        <dbReference type="EMBL" id="ABW02295.1"/>
    </source>
</evidence>
<accession>A8M976</accession>
<proteinExistence type="predicted"/>
<reference evidence="3 4" key="1">
    <citation type="submission" date="2007-10" db="EMBL/GenBank/DDBJ databases">
        <title>Complete sequence of Caldivirga maquilingensis IC-167.</title>
        <authorList>
            <consortium name="US DOE Joint Genome Institute"/>
            <person name="Copeland A."/>
            <person name="Lucas S."/>
            <person name="Lapidus A."/>
            <person name="Barry K."/>
            <person name="Glavina del Rio T."/>
            <person name="Dalin E."/>
            <person name="Tice H."/>
            <person name="Pitluck S."/>
            <person name="Saunders E."/>
            <person name="Brettin T."/>
            <person name="Bruce D."/>
            <person name="Detter J.C."/>
            <person name="Han C."/>
            <person name="Schmutz J."/>
            <person name="Larimer F."/>
            <person name="Land M."/>
            <person name="Hauser L."/>
            <person name="Kyrpides N."/>
            <person name="Ivanova N."/>
            <person name="Biddle J.F."/>
            <person name="Zhang Z."/>
            <person name="Fitz-Gibbon S.T."/>
            <person name="Lowe T.M."/>
            <person name="Saltikov C."/>
            <person name="House C.H."/>
            <person name="Richardson P."/>
        </authorList>
    </citation>
    <scope>NUCLEOTIDE SEQUENCE [LARGE SCALE GENOMIC DNA]</scope>
    <source>
        <strain evidence="4">ATCC 700844 / DSM 13496 / JCM 10307 / IC-167</strain>
    </source>
</reference>
<gene>
    <name evidence="3" type="ordered locus">Cmaq_1471</name>
</gene>